<accession>A0A2H0WZZ0</accession>
<dbReference type="InterPro" id="IPR036390">
    <property type="entry name" value="WH_DNA-bd_sf"/>
</dbReference>
<dbReference type="SUPFAM" id="SSF46785">
    <property type="entry name" value="Winged helix' DNA-binding domain"/>
    <property type="match status" value="1"/>
</dbReference>
<proteinExistence type="predicted"/>
<dbReference type="GO" id="GO:0005524">
    <property type="term" value="F:ATP binding"/>
    <property type="evidence" value="ECO:0007669"/>
    <property type="project" value="UniProtKB-KW"/>
</dbReference>
<dbReference type="PANTHER" id="PTHR13504:SF38">
    <property type="entry name" value="FIDO DOMAIN-CONTAINING PROTEIN"/>
    <property type="match status" value="1"/>
</dbReference>
<dbReference type="PROSITE" id="PS51459">
    <property type="entry name" value="FIDO"/>
    <property type="match status" value="1"/>
</dbReference>
<feature type="binding site" evidence="2">
    <location>
        <begin position="131"/>
        <end position="147"/>
    </location>
    <ligand>
        <name>ATP</name>
        <dbReference type="ChEBI" id="CHEBI:30616"/>
    </ligand>
</feature>
<feature type="binding site" evidence="2">
    <location>
        <begin position="195"/>
        <end position="202"/>
    </location>
    <ligand>
        <name>ATP</name>
        <dbReference type="ChEBI" id="CHEBI:30616"/>
    </ligand>
</feature>
<evidence type="ECO:0000313" key="5">
    <source>
        <dbReference type="EMBL" id="PIS18226.1"/>
    </source>
</evidence>
<gene>
    <name evidence="5" type="ORF">COT54_00405</name>
</gene>
<evidence type="ECO:0000313" key="6">
    <source>
        <dbReference type="Proteomes" id="UP000229574"/>
    </source>
</evidence>
<dbReference type="SUPFAM" id="SSF140931">
    <property type="entry name" value="Fic-like"/>
    <property type="match status" value="1"/>
</dbReference>
<keyword evidence="2" id="KW-0067">ATP-binding</keyword>
<dbReference type="InterPro" id="IPR040198">
    <property type="entry name" value="Fido_containing"/>
</dbReference>
<dbReference type="Proteomes" id="UP000229574">
    <property type="component" value="Unassembled WGS sequence"/>
</dbReference>
<protein>
    <recommendedName>
        <fullName evidence="4">Fido domain-containing protein</fullName>
    </recommendedName>
</protein>
<evidence type="ECO:0000259" key="4">
    <source>
        <dbReference type="PROSITE" id="PS51459"/>
    </source>
</evidence>
<dbReference type="InterPro" id="IPR000835">
    <property type="entry name" value="HTH_MarR-typ"/>
</dbReference>
<reference evidence="6" key="1">
    <citation type="submission" date="2017-09" db="EMBL/GenBank/DDBJ databases">
        <title>Depth-based differentiation of microbial function through sediment-hosted aquifers and enrichment of novel symbionts in the deep terrestrial subsurface.</title>
        <authorList>
            <person name="Probst A.J."/>
            <person name="Ladd B."/>
            <person name="Jarett J.K."/>
            <person name="Geller-Mcgrath D.E."/>
            <person name="Sieber C.M.K."/>
            <person name="Emerson J.B."/>
            <person name="Anantharaman K."/>
            <person name="Thomas B.C."/>
            <person name="Malmstrom R."/>
            <person name="Stieglmeier M."/>
            <person name="Klingl A."/>
            <person name="Woyke T."/>
            <person name="Ryan C.M."/>
            <person name="Banfield J.F."/>
        </authorList>
    </citation>
    <scope>NUCLEOTIDE SEQUENCE [LARGE SCALE GENOMIC DNA]</scope>
</reference>
<comment type="caution">
    <text evidence="5">The sequence shown here is derived from an EMBL/GenBank/DDBJ whole genome shotgun (WGS) entry which is preliminary data.</text>
</comment>
<dbReference type="Gene3D" id="1.10.10.10">
    <property type="entry name" value="Winged helix-like DNA-binding domain superfamily/Winged helix DNA-binding domain"/>
    <property type="match status" value="1"/>
</dbReference>
<dbReference type="GO" id="GO:0003700">
    <property type="term" value="F:DNA-binding transcription factor activity"/>
    <property type="evidence" value="ECO:0007669"/>
    <property type="project" value="InterPro"/>
</dbReference>
<organism evidence="5 6">
    <name type="scientific">Candidatus Collierbacteria bacterium CG09_land_8_20_14_0_10_46_12</name>
    <dbReference type="NCBI Taxonomy" id="1974533"/>
    <lineage>
        <taxon>Bacteria</taxon>
        <taxon>Candidatus Collieribacteriota</taxon>
    </lineage>
</organism>
<feature type="domain" description="Fido" evidence="4">
    <location>
        <begin position="100"/>
        <end position="254"/>
    </location>
</feature>
<keyword evidence="2" id="KW-0547">Nucleotide-binding</keyword>
<dbReference type="AlphaFoldDB" id="A0A2H0WZZ0"/>
<dbReference type="Gene3D" id="1.10.3290.10">
    <property type="entry name" value="Fido-like domain"/>
    <property type="match status" value="1"/>
</dbReference>
<dbReference type="InterPro" id="IPR036388">
    <property type="entry name" value="WH-like_DNA-bd_sf"/>
</dbReference>
<evidence type="ECO:0000256" key="1">
    <source>
        <dbReference type="PIRSR" id="PIRSR640198-1"/>
    </source>
</evidence>
<dbReference type="Pfam" id="PF12802">
    <property type="entry name" value="MarR_2"/>
    <property type="match status" value="1"/>
</dbReference>
<feature type="active site" evidence="1">
    <location>
        <position position="191"/>
    </location>
</feature>
<evidence type="ECO:0000256" key="3">
    <source>
        <dbReference type="PIRSR" id="PIRSR640198-3"/>
    </source>
</evidence>
<dbReference type="InterPro" id="IPR003812">
    <property type="entry name" value="Fido"/>
</dbReference>
<dbReference type="PANTHER" id="PTHR13504">
    <property type="entry name" value="FIDO DOMAIN-CONTAINING PROTEIN DDB_G0283145"/>
    <property type="match status" value="1"/>
</dbReference>
<dbReference type="EMBL" id="PEYY01000016">
    <property type="protein sequence ID" value="PIS18226.1"/>
    <property type="molecule type" value="Genomic_DNA"/>
</dbReference>
<feature type="site" description="Important for autoinhibition of adenylyltransferase activity" evidence="3">
    <location>
        <position position="55"/>
    </location>
</feature>
<evidence type="ECO:0000256" key="2">
    <source>
        <dbReference type="PIRSR" id="PIRSR640198-2"/>
    </source>
</evidence>
<dbReference type="InterPro" id="IPR036597">
    <property type="entry name" value="Fido-like_dom_sf"/>
</dbReference>
<dbReference type="Pfam" id="PF02661">
    <property type="entry name" value="Fic"/>
    <property type="match status" value="1"/>
</dbReference>
<name>A0A2H0WZZ0_9BACT</name>
<sequence length="340" mass="39034">MLQPKFTMSPDIITNLTKIERLYGQLEGLRIPKKLELNLERDHLIKSTYISNSIEGNPLSLPEVTNLLLGDRVPANRDEREVKNYFDLLKSLDQYVDQPLTLATITDLHGKLLKSVDNEIAGTIRNTRVIVGGYETENGIPKLHVKHEPPFHKKLEIEQALTDLLNWVEQDKNTSPLLKIGIFHHQYVYIHPFVDGNGRTCRLLTALIFLKYHYQINKYFVLDDYYDLDRFEYSDKLSSADKGNKSEWLTYFTDGVKYSLQSALSRIETAMQTEKVADRPTPKEQAILTYLSSHAEVTSQDLVAEFNISRQQAHKLLAGLVDKGYVQKKGDTKGSFYKLK</sequence>